<gene>
    <name evidence="3" type="ORF">CAEBREN_11150</name>
</gene>
<protein>
    <recommendedName>
        <fullName evidence="2">RNase H type-1 domain-containing protein</fullName>
    </recommendedName>
</protein>
<organism evidence="4">
    <name type="scientific">Caenorhabditis brenneri</name>
    <name type="common">Nematode worm</name>
    <dbReference type="NCBI Taxonomy" id="135651"/>
    <lineage>
        <taxon>Eukaryota</taxon>
        <taxon>Metazoa</taxon>
        <taxon>Ecdysozoa</taxon>
        <taxon>Nematoda</taxon>
        <taxon>Chromadorea</taxon>
        <taxon>Rhabditida</taxon>
        <taxon>Rhabditina</taxon>
        <taxon>Rhabditomorpha</taxon>
        <taxon>Rhabditoidea</taxon>
        <taxon>Rhabditidae</taxon>
        <taxon>Peloderinae</taxon>
        <taxon>Caenorhabditis</taxon>
    </lineage>
</organism>
<dbReference type="PANTHER" id="PTHR10642">
    <property type="entry name" value="RIBONUCLEASE H1"/>
    <property type="match status" value="1"/>
</dbReference>
<dbReference type="InterPro" id="IPR012337">
    <property type="entry name" value="RNaseH-like_sf"/>
</dbReference>
<name>G0MZ36_CAEBE</name>
<dbReference type="InterPro" id="IPR036397">
    <property type="entry name" value="RNaseH_sf"/>
</dbReference>
<reference evidence="4" key="1">
    <citation type="submission" date="2011-07" db="EMBL/GenBank/DDBJ databases">
        <authorList>
            <consortium name="Caenorhabditis brenneri Sequencing and Analysis Consortium"/>
            <person name="Wilson R.K."/>
        </authorList>
    </citation>
    <scope>NUCLEOTIDE SEQUENCE [LARGE SCALE GENOMIC DNA]</scope>
    <source>
        <strain evidence="4">PB2801</strain>
    </source>
</reference>
<keyword evidence="4" id="KW-1185">Reference proteome</keyword>
<dbReference type="HOGENOM" id="CLU_030894_4_4_1"/>
<proteinExistence type="inferred from homology"/>
<evidence type="ECO:0000313" key="4">
    <source>
        <dbReference type="Proteomes" id="UP000008068"/>
    </source>
</evidence>
<dbReference type="CDD" id="cd09280">
    <property type="entry name" value="RNase_HI_eukaryote_like"/>
    <property type="match status" value="1"/>
</dbReference>
<dbReference type="PANTHER" id="PTHR10642:SF29">
    <property type="entry name" value="RNASE H TYPE-1 DOMAIN-CONTAINING PROTEIN"/>
    <property type="match status" value="1"/>
</dbReference>
<accession>G0MZ36</accession>
<dbReference type="InParanoid" id="G0MZ36"/>
<dbReference type="GO" id="GO:0004523">
    <property type="term" value="F:RNA-DNA hybrid ribonuclease activity"/>
    <property type="evidence" value="ECO:0007669"/>
    <property type="project" value="InterPro"/>
</dbReference>
<evidence type="ECO:0000313" key="3">
    <source>
        <dbReference type="EMBL" id="EGT48140.1"/>
    </source>
</evidence>
<dbReference type="InterPro" id="IPR050092">
    <property type="entry name" value="RNase_H"/>
</dbReference>
<dbReference type="EMBL" id="GL379822">
    <property type="protein sequence ID" value="EGT48140.1"/>
    <property type="molecule type" value="Genomic_DNA"/>
</dbReference>
<evidence type="ECO:0000256" key="1">
    <source>
        <dbReference type="ARBA" id="ARBA00005300"/>
    </source>
</evidence>
<dbReference type="Gene3D" id="3.30.420.10">
    <property type="entry name" value="Ribonuclease H-like superfamily/Ribonuclease H"/>
    <property type="match status" value="1"/>
</dbReference>
<comment type="similarity">
    <text evidence="1">Belongs to the RNase H family.</text>
</comment>
<dbReference type="Proteomes" id="UP000008068">
    <property type="component" value="Unassembled WGS sequence"/>
</dbReference>
<dbReference type="PROSITE" id="PS50879">
    <property type="entry name" value="RNASE_H_1"/>
    <property type="match status" value="1"/>
</dbReference>
<sequence>MSNAYIIYTDGSTVNNGRAGARGGYGVVFVSERYRDTSGYFTYGNQTNNRYELEAIKIATEVALDVHSHHILIRTDSEYSKKSITTWLKTWKQNGFITANGEPVQNRQLIVEIDDNIRHIRAQGKIIQIEHVRGHSFDYFNNEADRLARIAANNNTVHEQRFVGNVPSVPGPLAFYYH</sequence>
<dbReference type="STRING" id="135651.G0MZ36"/>
<dbReference type="FunCoup" id="G0MZ36">
    <property type="interactions" value="41"/>
</dbReference>
<dbReference type="Pfam" id="PF00075">
    <property type="entry name" value="RNase_H"/>
    <property type="match status" value="1"/>
</dbReference>
<dbReference type="AlphaFoldDB" id="G0MZ36"/>
<dbReference type="InterPro" id="IPR002156">
    <property type="entry name" value="RNaseH_domain"/>
</dbReference>
<dbReference type="OrthoDB" id="90239at2759"/>
<dbReference type="GO" id="GO:0043137">
    <property type="term" value="P:DNA replication, removal of RNA primer"/>
    <property type="evidence" value="ECO:0007669"/>
    <property type="project" value="TreeGrafter"/>
</dbReference>
<dbReference type="SUPFAM" id="SSF53098">
    <property type="entry name" value="Ribonuclease H-like"/>
    <property type="match status" value="1"/>
</dbReference>
<dbReference type="eggNOG" id="KOG3752">
    <property type="taxonomic scope" value="Eukaryota"/>
</dbReference>
<dbReference type="GO" id="GO:0003676">
    <property type="term" value="F:nucleic acid binding"/>
    <property type="evidence" value="ECO:0007669"/>
    <property type="project" value="InterPro"/>
</dbReference>
<evidence type="ECO:0000259" key="2">
    <source>
        <dbReference type="PROSITE" id="PS50879"/>
    </source>
</evidence>
<feature type="domain" description="RNase H type-1" evidence="2">
    <location>
        <begin position="1"/>
        <end position="153"/>
    </location>
</feature>